<reference evidence="1" key="1">
    <citation type="submission" date="2021-03" db="EMBL/GenBank/DDBJ databases">
        <title>Antimicrobial resistance genes in bacteria isolated from Japanese honey, and their potential for conferring macrolide and lincosamide resistance in the American foulbrood pathogen Paenibacillus larvae.</title>
        <authorList>
            <person name="Okamoto M."/>
            <person name="Kumagai M."/>
            <person name="Kanamori H."/>
            <person name="Takamatsu D."/>
        </authorList>
    </citation>
    <scope>NUCLEOTIDE SEQUENCE</scope>
    <source>
        <strain evidence="1">J43TS3</strain>
    </source>
</reference>
<protein>
    <submittedName>
        <fullName evidence="1">Topology modulation protein</fullName>
    </submittedName>
</protein>
<evidence type="ECO:0000313" key="1">
    <source>
        <dbReference type="EMBL" id="GIO25623.1"/>
    </source>
</evidence>
<dbReference type="RefSeq" id="WP_212919156.1">
    <property type="nucleotide sequence ID" value="NZ_BORP01000001.1"/>
</dbReference>
<dbReference type="SUPFAM" id="SSF52540">
    <property type="entry name" value="P-loop containing nucleoside triphosphate hydrolases"/>
    <property type="match status" value="1"/>
</dbReference>
<comment type="caution">
    <text evidence="1">The sequence shown here is derived from an EMBL/GenBank/DDBJ whole genome shotgun (WGS) entry which is preliminary data.</text>
</comment>
<proteinExistence type="predicted"/>
<evidence type="ECO:0000313" key="2">
    <source>
        <dbReference type="Proteomes" id="UP000676917"/>
    </source>
</evidence>
<organism evidence="1 2">
    <name type="scientific">Ornithinibacillus bavariensis</name>
    <dbReference type="NCBI Taxonomy" id="545502"/>
    <lineage>
        <taxon>Bacteria</taxon>
        <taxon>Bacillati</taxon>
        <taxon>Bacillota</taxon>
        <taxon>Bacilli</taxon>
        <taxon>Bacillales</taxon>
        <taxon>Bacillaceae</taxon>
        <taxon>Ornithinibacillus</taxon>
    </lineage>
</organism>
<dbReference type="PANTHER" id="PTHR37816">
    <property type="entry name" value="YALI0E33011P"/>
    <property type="match status" value="1"/>
</dbReference>
<dbReference type="InterPro" id="IPR052922">
    <property type="entry name" value="Cytidylate_Kinase-2"/>
</dbReference>
<dbReference type="EMBL" id="BORP01000001">
    <property type="protein sequence ID" value="GIO25623.1"/>
    <property type="molecule type" value="Genomic_DNA"/>
</dbReference>
<name>A0A919X7M7_9BACI</name>
<dbReference type="Gene3D" id="3.40.50.300">
    <property type="entry name" value="P-loop containing nucleotide triphosphate hydrolases"/>
    <property type="match status" value="1"/>
</dbReference>
<accession>A0A919X7M7</accession>
<dbReference type="InterPro" id="IPR027417">
    <property type="entry name" value="P-loop_NTPase"/>
</dbReference>
<dbReference type="PANTHER" id="PTHR37816:SF3">
    <property type="entry name" value="MODULATES DNA TOPOLOGY"/>
    <property type="match status" value="1"/>
</dbReference>
<keyword evidence="2" id="KW-1185">Reference proteome</keyword>
<dbReference type="Proteomes" id="UP000676917">
    <property type="component" value="Unassembled WGS sequence"/>
</dbReference>
<gene>
    <name evidence="1" type="primary">flaR</name>
    <name evidence="1" type="ORF">J43TS3_02340</name>
</gene>
<sequence>MKKITILGNPGAGKSTLAKKLGNMLNIPVYHMDTFYWKPGWVARDEQELLQLHDEVLTQERWIIDGNYSVTLSKRLEEADTVIFLHYSTIKCLYGITKRRIQYRKKARPDIGKDCPERLNVDFILWTKNFNKNKAVKIYEKLARIPHAEVHIFRNRKQLKNFLKELEQNLAN</sequence>
<dbReference type="AlphaFoldDB" id="A0A919X7M7"/>